<evidence type="ECO:0000313" key="3">
    <source>
        <dbReference type="EMBL" id="OHX18716.1"/>
    </source>
</evidence>
<dbReference type="EMBL" id="MKCS01000001">
    <property type="protein sequence ID" value="OHX13357.1"/>
    <property type="molecule type" value="Genomic_DNA"/>
</dbReference>
<dbReference type="RefSeq" id="WP_071114188.1">
    <property type="nucleotide sequence ID" value="NZ_MKCS01000001.1"/>
</dbReference>
<organism evidence="2 4">
    <name type="scientific">Chromobacterium sphagni</name>
    <dbReference type="NCBI Taxonomy" id="1903179"/>
    <lineage>
        <taxon>Bacteria</taxon>
        <taxon>Pseudomonadati</taxon>
        <taxon>Pseudomonadota</taxon>
        <taxon>Betaproteobacteria</taxon>
        <taxon>Neisseriales</taxon>
        <taxon>Chromobacteriaceae</taxon>
        <taxon>Chromobacterium</taxon>
    </lineage>
</organism>
<dbReference type="Proteomes" id="UP000180280">
    <property type="component" value="Unassembled WGS sequence"/>
</dbReference>
<feature type="signal peptide" evidence="1">
    <location>
        <begin position="1"/>
        <end position="20"/>
    </location>
</feature>
<comment type="caution">
    <text evidence="2">The sequence shown here is derived from an EMBL/GenBank/DDBJ whole genome shotgun (WGS) entry which is preliminary data.</text>
</comment>
<dbReference type="AlphaFoldDB" id="A0A1S1X1E9"/>
<keyword evidence="1" id="KW-0732">Signal</keyword>
<evidence type="ECO:0008006" key="6">
    <source>
        <dbReference type="Google" id="ProtNLM"/>
    </source>
</evidence>
<feature type="chain" id="PRO_5010222232" description="Lipoprotein" evidence="1">
    <location>
        <begin position="21"/>
        <end position="106"/>
    </location>
</feature>
<evidence type="ECO:0000313" key="2">
    <source>
        <dbReference type="EMBL" id="OHX13357.1"/>
    </source>
</evidence>
<evidence type="ECO:0000313" key="4">
    <source>
        <dbReference type="Proteomes" id="UP000180088"/>
    </source>
</evidence>
<sequence length="106" mass="11034">MTPYRVTTTLPILCLLAACATVHETYSPDGRRAYALNCSGIARGWDKCYEAAGEICKGAGYDILDRSGEDSSIATVGGAIHGNAGSFGGSAIKTGERSMEIACKPN</sequence>
<gene>
    <name evidence="3" type="ORF">BI344_20200</name>
    <name evidence="2" type="ORF">BI347_07415</name>
</gene>
<protein>
    <recommendedName>
        <fullName evidence="6">Lipoprotein</fullName>
    </recommendedName>
</protein>
<keyword evidence="5" id="KW-1185">Reference proteome</keyword>
<accession>A0A1S1X1E9</accession>
<name>A0A1S1X1E9_9NEIS</name>
<dbReference type="Proteomes" id="UP000180088">
    <property type="component" value="Unassembled WGS sequence"/>
</dbReference>
<evidence type="ECO:0000313" key="5">
    <source>
        <dbReference type="Proteomes" id="UP000180280"/>
    </source>
</evidence>
<dbReference type="OrthoDB" id="8547628at2"/>
<dbReference type="PROSITE" id="PS51257">
    <property type="entry name" value="PROKAR_LIPOPROTEIN"/>
    <property type="match status" value="1"/>
</dbReference>
<proteinExistence type="predicted"/>
<dbReference type="STRING" id="1903179.BI347_07415"/>
<evidence type="ECO:0000256" key="1">
    <source>
        <dbReference type="SAM" id="SignalP"/>
    </source>
</evidence>
<dbReference type="EMBL" id="MKCT01000058">
    <property type="protein sequence ID" value="OHX18716.1"/>
    <property type="molecule type" value="Genomic_DNA"/>
</dbReference>
<reference evidence="4 5" key="1">
    <citation type="submission" date="2016-09" db="EMBL/GenBank/DDBJ databases">
        <title>Chromobacterium muskegensis sp. nov., an insecticidal bacterium isolated from Sphagnum bogs.</title>
        <authorList>
            <person name="Sparks M.E."/>
            <person name="Blackburn M.B."/>
            <person name="Gundersen-Rindal D.E."/>
            <person name="Mitchell A."/>
            <person name="Farrar R."/>
            <person name="Kuhar D."/>
        </authorList>
    </citation>
    <scope>NUCLEOTIDE SEQUENCE [LARGE SCALE GENOMIC DNA]</scope>
    <source>
        <strain evidence="3 5">14B-1</strain>
        <strain evidence="2 4">37-2</strain>
    </source>
</reference>